<gene>
    <name evidence="1" type="ORF">HLA87_02365</name>
</gene>
<dbReference type="AlphaFoldDB" id="A0A6M4JC16"/>
<proteinExistence type="predicted"/>
<dbReference type="Pfam" id="PF03992">
    <property type="entry name" value="ABM"/>
    <property type="match status" value="1"/>
</dbReference>
<dbReference type="RefSeq" id="WP_171111554.1">
    <property type="nucleotide sequence ID" value="NZ_CP053096.1"/>
</dbReference>
<name>A0A6M4JC16_9MOLU</name>
<sequence length="93" mass="11253">MIYIVSKEIKIKKESKDEFNKFIKEWIYKSKQQELNLSIDGFWVADKFMIFERWSSEESFLKFTKLPEYKVFLTTIESFGTEPLKVKKIKTII</sequence>
<evidence type="ECO:0000313" key="2">
    <source>
        <dbReference type="Proteomes" id="UP000500686"/>
    </source>
</evidence>
<dbReference type="InterPro" id="IPR011008">
    <property type="entry name" value="Dimeric_a/b-barrel"/>
</dbReference>
<dbReference type="EMBL" id="CP053096">
    <property type="protein sequence ID" value="QJR43619.1"/>
    <property type="molecule type" value="Genomic_DNA"/>
</dbReference>
<accession>A0A6M4JC16</accession>
<dbReference type="SUPFAM" id="SSF54909">
    <property type="entry name" value="Dimeric alpha+beta barrel"/>
    <property type="match status" value="1"/>
</dbReference>
<reference evidence="1 2" key="1">
    <citation type="submission" date="2020-05" db="EMBL/GenBank/DDBJ databases">
        <title>Novel Mycoplasma species detected in Mirounga angustirostris (northern elephant seal) from the USA.</title>
        <authorList>
            <person name="Volokhov D.V."/>
        </authorList>
    </citation>
    <scope>NUCLEOTIDE SEQUENCE [LARGE SCALE GENOMIC DNA]</scope>
    <source>
        <strain evidence="1 2">Mirounga ES2806-GEN</strain>
    </source>
</reference>
<keyword evidence="2" id="KW-1185">Reference proteome</keyword>
<evidence type="ECO:0000313" key="1">
    <source>
        <dbReference type="EMBL" id="QJR43619.1"/>
    </source>
</evidence>
<protein>
    <submittedName>
        <fullName evidence="1">Uncharacterized protein</fullName>
    </submittedName>
</protein>
<dbReference type="Proteomes" id="UP000500686">
    <property type="component" value="Chromosome"/>
</dbReference>
<dbReference type="KEGG" id="mmir:HLA87_02365"/>
<dbReference type="Gene3D" id="3.30.70.100">
    <property type="match status" value="1"/>
</dbReference>
<dbReference type="InterPro" id="IPR007138">
    <property type="entry name" value="ABM_dom"/>
</dbReference>
<organism evidence="1 2">
    <name type="scientific">Mycoplasma miroungigenitalium</name>
    <dbReference type="NCBI Taxonomy" id="754515"/>
    <lineage>
        <taxon>Bacteria</taxon>
        <taxon>Bacillati</taxon>
        <taxon>Mycoplasmatota</taxon>
        <taxon>Mollicutes</taxon>
        <taxon>Mycoplasmataceae</taxon>
        <taxon>Mycoplasma</taxon>
    </lineage>
</organism>